<dbReference type="GO" id="GO:0000166">
    <property type="term" value="F:nucleotide binding"/>
    <property type="evidence" value="ECO:0007669"/>
    <property type="project" value="UniProtKB-KW"/>
</dbReference>
<evidence type="ECO:0000256" key="1">
    <source>
        <dbReference type="ARBA" id="ARBA00008894"/>
    </source>
</evidence>
<dbReference type="InterPro" id="IPR038005">
    <property type="entry name" value="RX-like_CC"/>
</dbReference>
<keyword evidence="2" id="KW-0433">Leucine-rich repeat</keyword>
<protein>
    <recommendedName>
        <fullName evidence="6">Disease resistance N-terminal domain-containing protein</fullName>
    </recommendedName>
</protein>
<dbReference type="OrthoDB" id="3027644at2759"/>
<evidence type="ECO:0000256" key="2">
    <source>
        <dbReference type="ARBA" id="ARBA00022614"/>
    </source>
</evidence>
<sequence>MMADQLASGAVRSLLGLLQEEAEKLIRVGDDVRFIQEEMESMESFLEHLTDMTPASGEHEPPVRTWIRQVRDLAFDCSNCVDLYVRRGRGAARDDPGGCRVGLLRSHNTTADELTLLSFKSMLSRSIGGEKTKCCGLSRCMRMNSFNLSGHISPLLGNLSFLRKLDLLVSEIAPELGRLSRLVSLNLSENNMRLGGELPRGPMSSEDIV</sequence>
<evidence type="ECO:0000256" key="3">
    <source>
        <dbReference type="ARBA" id="ARBA00022737"/>
    </source>
</evidence>
<comment type="similarity">
    <text evidence="1">Belongs to the disease resistance NB-LRR family.</text>
</comment>
<dbReference type="Gene3D" id="1.20.5.4130">
    <property type="match status" value="1"/>
</dbReference>
<dbReference type="Pfam" id="PF18052">
    <property type="entry name" value="Rx_N"/>
    <property type="match status" value="1"/>
</dbReference>
<organism evidence="7 8">
    <name type="scientific">Oryza meyeriana var. granulata</name>
    <dbReference type="NCBI Taxonomy" id="110450"/>
    <lineage>
        <taxon>Eukaryota</taxon>
        <taxon>Viridiplantae</taxon>
        <taxon>Streptophyta</taxon>
        <taxon>Embryophyta</taxon>
        <taxon>Tracheophyta</taxon>
        <taxon>Spermatophyta</taxon>
        <taxon>Magnoliopsida</taxon>
        <taxon>Liliopsida</taxon>
        <taxon>Poales</taxon>
        <taxon>Poaceae</taxon>
        <taxon>BOP clade</taxon>
        <taxon>Oryzoideae</taxon>
        <taxon>Oryzeae</taxon>
        <taxon>Oryzinae</taxon>
        <taxon>Oryza</taxon>
        <taxon>Oryza meyeriana</taxon>
    </lineage>
</organism>
<dbReference type="AlphaFoldDB" id="A0A6G1C692"/>
<dbReference type="InterPro" id="IPR032675">
    <property type="entry name" value="LRR_dom_sf"/>
</dbReference>
<dbReference type="EMBL" id="SPHZ02000010">
    <property type="protein sequence ID" value="KAF0895700.1"/>
    <property type="molecule type" value="Genomic_DNA"/>
</dbReference>
<evidence type="ECO:0000256" key="5">
    <source>
        <dbReference type="ARBA" id="ARBA00022821"/>
    </source>
</evidence>
<dbReference type="PANTHER" id="PTHR19338:SF40">
    <property type="entry name" value="OS06G0314450 PROTEIN"/>
    <property type="match status" value="1"/>
</dbReference>
<feature type="domain" description="Disease resistance N-terminal" evidence="6">
    <location>
        <begin position="9"/>
        <end position="87"/>
    </location>
</feature>
<keyword evidence="8" id="KW-1185">Reference proteome</keyword>
<keyword evidence="5" id="KW-0611">Plant defense</keyword>
<dbReference type="Proteomes" id="UP000479710">
    <property type="component" value="Unassembled WGS sequence"/>
</dbReference>
<evidence type="ECO:0000313" key="8">
    <source>
        <dbReference type="Proteomes" id="UP000479710"/>
    </source>
</evidence>
<dbReference type="PANTHER" id="PTHR19338">
    <property type="entry name" value="TRANSLOCASE OF INNER MITOCHONDRIAL MEMBRANE 13 HOMOLOG"/>
    <property type="match status" value="1"/>
</dbReference>
<dbReference type="GO" id="GO:0006952">
    <property type="term" value="P:defense response"/>
    <property type="evidence" value="ECO:0007669"/>
    <property type="project" value="UniProtKB-KW"/>
</dbReference>
<proteinExistence type="inferred from homology"/>
<dbReference type="CDD" id="cd14798">
    <property type="entry name" value="RX-CC_like"/>
    <property type="match status" value="1"/>
</dbReference>
<evidence type="ECO:0000313" key="7">
    <source>
        <dbReference type="EMBL" id="KAF0895700.1"/>
    </source>
</evidence>
<evidence type="ECO:0000256" key="4">
    <source>
        <dbReference type="ARBA" id="ARBA00022741"/>
    </source>
</evidence>
<evidence type="ECO:0000259" key="6">
    <source>
        <dbReference type="Pfam" id="PF18052"/>
    </source>
</evidence>
<dbReference type="SUPFAM" id="SSF52058">
    <property type="entry name" value="L domain-like"/>
    <property type="match status" value="1"/>
</dbReference>
<accession>A0A6G1C692</accession>
<reference evidence="7 8" key="1">
    <citation type="submission" date="2019-11" db="EMBL/GenBank/DDBJ databases">
        <title>Whole genome sequence of Oryza granulata.</title>
        <authorList>
            <person name="Li W."/>
        </authorList>
    </citation>
    <scope>NUCLEOTIDE SEQUENCE [LARGE SCALE GENOMIC DNA]</scope>
    <source>
        <strain evidence="8">cv. Menghai</strain>
        <tissue evidence="7">Leaf</tissue>
    </source>
</reference>
<dbReference type="InterPro" id="IPR041118">
    <property type="entry name" value="Rx_N"/>
</dbReference>
<keyword evidence="4" id="KW-0547">Nucleotide-binding</keyword>
<comment type="caution">
    <text evidence="7">The sequence shown here is derived from an EMBL/GenBank/DDBJ whole genome shotgun (WGS) entry which is preliminary data.</text>
</comment>
<gene>
    <name evidence="7" type="ORF">E2562_014319</name>
</gene>
<name>A0A6G1C692_9ORYZ</name>
<keyword evidence="3" id="KW-0677">Repeat</keyword>
<dbReference type="Gene3D" id="3.80.10.10">
    <property type="entry name" value="Ribonuclease Inhibitor"/>
    <property type="match status" value="1"/>
</dbReference>